<sequence>GSELRGSCGLVGSWLGQLSNDVNLLPINYINRRLANIYTKRKSWDVIQKEYAMNALGRKCKDVKLHLWKTHKQNDLSETLQDRLKNVSENVKAEYKEQKKSLLCLTYVENIFSRRISEIVNRKKHYAKQSFSLRLARNLMAALYERMHKYEQLVLHHSFVQEENTIKISEMLNYN</sequence>
<proteinExistence type="predicted"/>
<comment type="caution">
    <text evidence="1">The sequence shown here is derived from an EMBL/GenBank/DDBJ whole genome shotgun (WGS) entry which is preliminary data.</text>
</comment>
<dbReference type="EMBL" id="JAGKQM010000007">
    <property type="protein sequence ID" value="KAH0917295.1"/>
    <property type="molecule type" value="Genomic_DNA"/>
</dbReference>
<keyword evidence="2" id="KW-1185">Reference proteome</keyword>
<reference evidence="1 2" key="1">
    <citation type="submission" date="2021-05" db="EMBL/GenBank/DDBJ databases">
        <title>Genome Assembly of Synthetic Allotetraploid Brassica napus Reveals Homoeologous Exchanges between Subgenomes.</title>
        <authorList>
            <person name="Davis J.T."/>
        </authorList>
    </citation>
    <scope>NUCLEOTIDE SEQUENCE [LARGE SCALE GENOMIC DNA]</scope>
    <source>
        <strain evidence="2">cv. Da-Ae</strain>
        <tissue evidence="1">Seedling</tissue>
    </source>
</reference>
<protein>
    <submittedName>
        <fullName evidence="1">Uncharacterized protein</fullName>
    </submittedName>
</protein>
<accession>A0ABQ8CJS6</accession>
<evidence type="ECO:0000313" key="1">
    <source>
        <dbReference type="EMBL" id="KAH0917295.1"/>
    </source>
</evidence>
<feature type="non-terminal residue" evidence="1">
    <location>
        <position position="1"/>
    </location>
</feature>
<gene>
    <name evidence="1" type="ORF">HID58_024955</name>
</gene>
<organism evidence="1 2">
    <name type="scientific">Brassica napus</name>
    <name type="common">Rape</name>
    <dbReference type="NCBI Taxonomy" id="3708"/>
    <lineage>
        <taxon>Eukaryota</taxon>
        <taxon>Viridiplantae</taxon>
        <taxon>Streptophyta</taxon>
        <taxon>Embryophyta</taxon>
        <taxon>Tracheophyta</taxon>
        <taxon>Spermatophyta</taxon>
        <taxon>Magnoliopsida</taxon>
        <taxon>eudicotyledons</taxon>
        <taxon>Gunneridae</taxon>
        <taxon>Pentapetalae</taxon>
        <taxon>rosids</taxon>
        <taxon>malvids</taxon>
        <taxon>Brassicales</taxon>
        <taxon>Brassicaceae</taxon>
        <taxon>Brassiceae</taxon>
        <taxon>Brassica</taxon>
    </lineage>
</organism>
<name>A0ABQ8CJS6_BRANA</name>
<dbReference type="Proteomes" id="UP000824890">
    <property type="component" value="Unassembled WGS sequence"/>
</dbReference>
<evidence type="ECO:0000313" key="2">
    <source>
        <dbReference type="Proteomes" id="UP000824890"/>
    </source>
</evidence>